<gene>
    <name evidence="9" type="ORF">RHGRI_036864</name>
</gene>
<comment type="cofactor">
    <cofactor evidence="1 7">
        <name>heme</name>
        <dbReference type="ChEBI" id="CHEBI:30413"/>
    </cofactor>
</comment>
<dbReference type="EMBL" id="JACTNZ010000013">
    <property type="protein sequence ID" value="KAG5515970.1"/>
    <property type="molecule type" value="Genomic_DNA"/>
</dbReference>
<evidence type="ECO:0000256" key="3">
    <source>
        <dbReference type="ARBA" id="ARBA00022723"/>
    </source>
</evidence>
<dbReference type="AlphaFoldDB" id="A0AAV6HPM5"/>
<evidence type="ECO:0000256" key="8">
    <source>
        <dbReference type="RuleBase" id="RU000461"/>
    </source>
</evidence>
<keyword evidence="6 8" id="KW-0503">Monooxygenase</keyword>
<dbReference type="Proteomes" id="UP000823749">
    <property type="component" value="Chromosome 13"/>
</dbReference>
<dbReference type="GO" id="GO:0004497">
    <property type="term" value="F:monooxygenase activity"/>
    <property type="evidence" value="ECO:0007669"/>
    <property type="project" value="UniProtKB-KW"/>
</dbReference>
<dbReference type="CDD" id="cd11073">
    <property type="entry name" value="CYP76-like"/>
    <property type="match status" value="1"/>
</dbReference>
<evidence type="ECO:0000313" key="10">
    <source>
        <dbReference type="Proteomes" id="UP000823749"/>
    </source>
</evidence>
<organism evidence="9 10">
    <name type="scientific">Rhododendron griersonianum</name>
    <dbReference type="NCBI Taxonomy" id="479676"/>
    <lineage>
        <taxon>Eukaryota</taxon>
        <taxon>Viridiplantae</taxon>
        <taxon>Streptophyta</taxon>
        <taxon>Embryophyta</taxon>
        <taxon>Tracheophyta</taxon>
        <taxon>Spermatophyta</taxon>
        <taxon>Magnoliopsida</taxon>
        <taxon>eudicotyledons</taxon>
        <taxon>Gunneridae</taxon>
        <taxon>Pentapetalae</taxon>
        <taxon>asterids</taxon>
        <taxon>Ericales</taxon>
        <taxon>Ericaceae</taxon>
        <taxon>Ericoideae</taxon>
        <taxon>Rhodoreae</taxon>
        <taxon>Rhododendron</taxon>
    </lineage>
</organism>
<dbReference type="InterPro" id="IPR001128">
    <property type="entry name" value="Cyt_P450"/>
</dbReference>
<dbReference type="GO" id="GO:0020037">
    <property type="term" value="F:heme binding"/>
    <property type="evidence" value="ECO:0007669"/>
    <property type="project" value="InterPro"/>
</dbReference>
<dbReference type="InterPro" id="IPR017972">
    <property type="entry name" value="Cyt_P450_CS"/>
</dbReference>
<evidence type="ECO:0000256" key="1">
    <source>
        <dbReference type="ARBA" id="ARBA00001971"/>
    </source>
</evidence>
<dbReference type="Gene3D" id="1.10.630.10">
    <property type="entry name" value="Cytochrome P450"/>
    <property type="match status" value="1"/>
</dbReference>
<comment type="caution">
    <text evidence="9">The sequence shown here is derived from an EMBL/GenBank/DDBJ whole genome shotgun (WGS) entry which is preliminary data.</text>
</comment>
<comment type="similarity">
    <text evidence="8">Belongs to the cytochrome P450 family.</text>
</comment>
<dbReference type="SUPFAM" id="SSF48264">
    <property type="entry name" value="Cytochrome P450"/>
    <property type="match status" value="1"/>
</dbReference>
<reference evidence="9 10" key="1">
    <citation type="submission" date="2020-08" db="EMBL/GenBank/DDBJ databases">
        <title>Plant Genome Project.</title>
        <authorList>
            <person name="Zhang R.-G."/>
        </authorList>
    </citation>
    <scope>NUCLEOTIDE SEQUENCE [LARGE SCALE GENOMIC DNA]</scope>
    <source>
        <strain evidence="9">WSP0</strain>
        <tissue evidence="9">Leaf</tissue>
    </source>
</reference>
<keyword evidence="5 7" id="KW-0408">Iron</keyword>
<dbReference type="PRINTS" id="PR00385">
    <property type="entry name" value="P450"/>
</dbReference>
<keyword evidence="3 7" id="KW-0479">Metal-binding</keyword>
<dbReference type="FunFam" id="1.10.630.10:FF:000026">
    <property type="entry name" value="Cytochrome P450 82C4"/>
    <property type="match status" value="1"/>
</dbReference>
<dbReference type="PANTHER" id="PTHR47951:SF7">
    <property type="entry name" value="FLAVONOID 3',5'-HYDROXYLASE-LIKE ISOFORM X1"/>
    <property type="match status" value="1"/>
</dbReference>
<dbReference type="PRINTS" id="PR00463">
    <property type="entry name" value="EP450I"/>
</dbReference>
<feature type="binding site" description="axial binding residue" evidence="7">
    <location>
        <position position="482"/>
    </location>
    <ligand>
        <name>heme</name>
        <dbReference type="ChEBI" id="CHEBI:30413"/>
    </ligand>
    <ligandPart>
        <name>Fe</name>
        <dbReference type="ChEBI" id="CHEBI:18248"/>
    </ligandPart>
</feature>
<evidence type="ECO:0008006" key="11">
    <source>
        <dbReference type="Google" id="ProtNLM"/>
    </source>
</evidence>
<name>A0AAV6HPM5_9ERIC</name>
<evidence type="ECO:0000313" key="9">
    <source>
        <dbReference type="EMBL" id="KAG5515970.1"/>
    </source>
</evidence>
<evidence type="ECO:0000256" key="2">
    <source>
        <dbReference type="ARBA" id="ARBA00022617"/>
    </source>
</evidence>
<keyword evidence="10" id="KW-1185">Reference proteome</keyword>
<dbReference type="PANTHER" id="PTHR47951">
    <property type="entry name" value="OS08G0547900 PROTEIN"/>
    <property type="match status" value="1"/>
</dbReference>
<evidence type="ECO:0000256" key="4">
    <source>
        <dbReference type="ARBA" id="ARBA00023002"/>
    </source>
</evidence>
<dbReference type="InterPro" id="IPR036396">
    <property type="entry name" value="Cyt_P450_sf"/>
</dbReference>
<evidence type="ECO:0000256" key="6">
    <source>
        <dbReference type="ARBA" id="ARBA00023033"/>
    </source>
</evidence>
<sequence>MPSNHLHNLLVSTITNQWTWWWEGSNNKNKIAQAVLLSISILLLSIFHCLKTFLKSRSRISAPLPPGPRGLPIVGYLPFARTNLHQQFTELAQQYGPIYKLWFGEKLCVVLNSPSLAKEAVRDQDTVFSDRDSPIAALAATYGGFDIAWAPYGSYWRNMRKVFVREMLSNTSLKDTYWLRRDEVKKTIRDLHGKIGTTVEVSEITFLTVLNVVMSMLWGSTIDSQRAESIGPKFRVVILKIMGLIGKPNVSDFFPILARFDVQGVERETKRLMQWVERIFNPILESRMKMSMEERKQEDGLKRKGKKDFMQVLLEFKEQEDAPIPITLQQIKAMLMNILVGATDTTATIVEWVMAELLHKPEVMKKVQKELSDIVGLNNVVEESHMPKLHYLAAVLKETHRLHPAVPLLIPKRPMQSSIVGGYTVPKDTRVFLNVWAIHRDPEVWNDPSEFKPERFLSDSSKWDYSGNNFQFLPFGSGRRMCAGIPLAEKLVMHVVASLLHSFNWKLPEGEELDLSEQFGVVLKKSTPLIAKPTERLSSLNLYA</sequence>
<accession>A0AAV6HPM5</accession>
<evidence type="ECO:0000256" key="5">
    <source>
        <dbReference type="ARBA" id="ARBA00023004"/>
    </source>
</evidence>
<dbReference type="GO" id="GO:0016705">
    <property type="term" value="F:oxidoreductase activity, acting on paired donors, with incorporation or reduction of molecular oxygen"/>
    <property type="evidence" value="ECO:0007669"/>
    <property type="project" value="InterPro"/>
</dbReference>
<keyword evidence="4 8" id="KW-0560">Oxidoreductase</keyword>
<dbReference type="InterPro" id="IPR002401">
    <property type="entry name" value="Cyt_P450_E_grp-I"/>
</dbReference>
<keyword evidence="2 7" id="KW-0349">Heme</keyword>
<dbReference type="Pfam" id="PF00067">
    <property type="entry name" value="p450"/>
    <property type="match status" value="1"/>
</dbReference>
<protein>
    <recommendedName>
        <fullName evidence="11">Cytochrome P450</fullName>
    </recommendedName>
</protein>
<evidence type="ECO:0000256" key="7">
    <source>
        <dbReference type="PIRSR" id="PIRSR602401-1"/>
    </source>
</evidence>
<dbReference type="PROSITE" id="PS00086">
    <property type="entry name" value="CYTOCHROME_P450"/>
    <property type="match status" value="1"/>
</dbReference>
<proteinExistence type="inferred from homology"/>
<dbReference type="GO" id="GO:0005506">
    <property type="term" value="F:iron ion binding"/>
    <property type="evidence" value="ECO:0007669"/>
    <property type="project" value="InterPro"/>
</dbReference>